<dbReference type="InterPro" id="IPR011047">
    <property type="entry name" value="Quinoprotein_ADH-like_sf"/>
</dbReference>
<evidence type="ECO:0000259" key="6">
    <source>
        <dbReference type="Pfam" id="PF20843"/>
    </source>
</evidence>
<reference evidence="7 8" key="1">
    <citation type="submission" date="2019-04" db="EMBL/GenBank/DDBJ databases">
        <title>Comparative genomics and transcriptomics to analyze fruiting body development in filamentous ascomycetes.</title>
        <authorList>
            <consortium name="DOE Joint Genome Institute"/>
            <person name="Lutkenhaus R."/>
            <person name="Traeger S."/>
            <person name="Breuer J."/>
            <person name="Kuo A."/>
            <person name="Lipzen A."/>
            <person name="Pangilinan J."/>
            <person name="Dilworth D."/>
            <person name="Sandor L."/>
            <person name="Poggeler S."/>
            <person name="Barry K."/>
            <person name="Grigoriev I.V."/>
            <person name="Nowrousian M."/>
        </authorList>
    </citation>
    <scope>NUCLEOTIDE SEQUENCE [LARGE SCALE GENOMIC DNA]</scope>
    <source>
        <strain evidence="7 8">CBS 389.68</strain>
    </source>
</reference>
<feature type="signal peptide" evidence="3">
    <location>
        <begin position="1"/>
        <end position="30"/>
    </location>
</feature>
<organism evidence="7 8">
    <name type="scientific">Ascodesmis nigricans</name>
    <dbReference type="NCBI Taxonomy" id="341454"/>
    <lineage>
        <taxon>Eukaryota</taxon>
        <taxon>Fungi</taxon>
        <taxon>Dikarya</taxon>
        <taxon>Ascomycota</taxon>
        <taxon>Pezizomycotina</taxon>
        <taxon>Pezizomycetes</taxon>
        <taxon>Pezizales</taxon>
        <taxon>Ascodesmidaceae</taxon>
        <taxon>Ascodesmis</taxon>
    </lineage>
</organism>
<evidence type="ECO:0008006" key="9">
    <source>
        <dbReference type="Google" id="ProtNLM"/>
    </source>
</evidence>
<gene>
    <name evidence="7" type="ORF">EX30DRAFT_354763</name>
</gene>
<accession>A0A4S2MYT9</accession>
<dbReference type="InParanoid" id="A0A4S2MYT9"/>
<evidence type="ECO:0000259" key="4">
    <source>
        <dbReference type="Pfam" id="PF12768"/>
    </source>
</evidence>
<dbReference type="GO" id="GO:1902929">
    <property type="term" value="C:plasma membrane of growing cell tip"/>
    <property type="evidence" value="ECO:0007669"/>
    <property type="project" value="TreeGrafter"/>
</dbReference>
<protein>
    <recommendedName>
        <fullName evidence="9">Cellular morphogenesis protein</fullName>
    </recommendedName>
</protein>
<feature type="domain" description="Rax2-like third" evidence="6">
    <location>
        <begin position="385"/>
        <end position="541"/>
    </location>
</feature>
<feature type="chain" id="PRO_5020557315" description="Cellular morphogenesis protein" evidence="3">
    <location>
        <begin position="31"/>
        <end position="1233"/>
    </location>
</feature>
<evidence type="ECO:0000256" key="1">
    <source>
        <dbReference type="SAM" id="MobiDB-lite"/>
    </source>
</evidence>
<evidence type="ECO:0000313" key="7">
    <source>
        <dbReference type="EMBL" id="TGZ81774.1"/>
    </source>
</evidence>
<keyword evidence="2" id="KW-1133">Transmembrane helix</keyword>
<dbReference type="Proteomes" id="UP000298138">
    <property type="component" value="Unassembled WGS sequence"/>
</dbReference>
<dbReference type="AlphaFoldDB" id="A0A4S2MYT9"/>
<keyword evidence="2" id="KW-0812">Transmembrane</keyword>
<dbReference type="OrthoDB" id="2503993at2759"/>
<dbReference type="SUPFAM" id="SSF69322">
    <property type="entry name" value="Tricorn protease domain 2"/>
    <property type="match status" value="1"/>
</dbReference>
<evidence type="ECO:0000256" key="2">
    <source>
        <dbReference type="SAM" id="Phobius"/>
    </source>
</evidence>
<dbReference type="SUPFAM" id="SSF50998">
    <property type="entry name" value="Quinoprotein alcohol dehydrogenase-like"/>
    <property type="match status" value="1"/>
</dbReference>
<dbReference type="FunCoup" id="A0A4S2MYT9">
    <property type="interactions" value="62"/>
</dbReference>
<evidence type="ECO:0000313" key="8">
    <source>
        <dbReference type="Proteomes" id="UP000298138"/>
    </source>
</evidence>
<evidence type="ECO:0000256" key="3">
    <source>
        <dbReference type="SAM" id="SignalP"/>
    </source>
</evidence>
<dbReference type="Gene3D" id="2.120.10.80">
    <property type="entry name" value="Kelch-type beta propeller"/>
    <property type="match status" value="1"/>
</dbReference>
<dbReference type="STRING" id="341454.A0A4S2MYT9"/>
<dbReference type="PANTHER" id="PTHR31778:SF2">
    <property type="entry name" value="BUD SITE SELECTION PROTEIN RAX2"/>
    <property type="match status" value="1"/>
</dbReference>
<keyword evidence="8" id="KW-1185">Reference proteome</keyword>
<keyword evidence="2" id="KW-0472">Membrane</keyword>
<dbReference type="InterPro" id="IPR015915">
    <property type="entry name" value="Kelch-typ_b-propeller"/>
</dbReference>
<feature type="region of interest" description="Disordered" evidence="1">
    <location>
        <begin position="1208"/>
        <end position="1233"/>
    </location>
</feature>
<dbReference type="InterPro" id="IPR024982">
    <property type="entry name" value="Rax2-like_C"/>
</dbReference>
<dbReference type="Pfam" id="PF20842">
    <property type="entry name" value="Rax2_2"/>
    <property type="match status" value="1"/>
</dbReference>
<keyword evidence="3" id="KW-0732">Signal</keyword>
<dbReference type="PANTHER" id="PTHR31778">
    <property type="entry name" value="BUD SITE SELECTION PROTEIN RAX2"/>
    <property type="match status" value="1"/>
</dbReference>
<dbReference type="InterPro" id="IPR048266">
    <property type="entry name" value="Rax2-like_second"/>
</dbReference>
<proteinExistence type="predicted"/>
<feature type="domain" description="Rax2-like C-terminal" evidence="4">
    <location>
        <begin position="902"/>
        <end position="1146"/>
    </location>
</feature>
<feature type="domain" description="Rax2-like second" evidence="5">
    <location>
        <begin position="227"/>
        <end position="371"/>
    </location>
</feature>
<sequence>MRPTSSLGTPPSPSLASWLITLGFSTLASAILAPEPVSQPAFQLKDLGRVGLAGDFSAVSLYEYTGQAQAAPYNNESQSLMAQLPNGLFASIAVADGSINAMCHYESADGTSNGIMVGGNFTSLNGVEARGIALYNPEEDKVIPLDDFVGRVFALYCDKASSSVYVGGAFTRGSSENALVWDSDGWKDLPFEGFSSPVQTIARSSNDSIIFGGMFSSLRNFTAPSIKHVQVVNLASANVVGVDTSGQAGFDDPGAITCTDDTSKQWLLRDDTQGAWEAKFQFAVTPSKVRLINANEGGRGTKIFRFVSQAPTYGIMNLTYTDPATNEEKYCDAWCPLSQSDLPQDFVFVNNIAMKTIRIEIMEWYGAAGGLSSVQLFSNGCKDIFSYAIPTLNEPECAPAETRSGSIASGNWETVSPPGTDAYYQANLVEAERSAAQISFVPHVQQNGKYQILVYTPGCRFEGTCASRGEVQVSGIVTKDGAQIPERRFFQTNDFDKYDVIYEGDVDAADGSFKPTITLSPVPGQSLPVVNVVAQKVQLRLMSDNTATDGSSSGSATTTVAINGIYEFKPSESKASGFMDSKTTKSGLSLEKNAIVRSVVVHNDFTYVGGRFASSDDKFANFMALNKEGDRVDVPEGGLNGEVYAMSVIGDLLYIGGTFTQTKSGSTSGVSGFAAYDFKKNQWVSLGSGVNGGVADIVRVSLSLGSGTDGIAITGDFTQLQPGSSPIDAAGLAVWIPSQKTWLDALEGELTIAGVLTSSVLSGNDTIYSGSIASNSMLSSGAVYLSGKDKTRIQTSTLRFTSQESNSLQKRDVSDMGISGVKTGLFYVDKGYNLTVLGGRFAAQGKSGTIHNLAIIDGKTGDITGGSKEFNSQSTVLTMDNVGTQLFLGGSLEGDNSISGVAVWDLAEKSLAASQPPGLQGTNVTVYSVTNRPDTKDIYVAGDFETAGSLTCANLCIYDTKAKQWRQTGSNNPGVIYTAQWIGANSLLVGGDMKLNNTVTYLALFNAQTSTFQAVDGDVSKLPGPVKSVAKDSDDATSFFVSGTNADGSSYLVKFQDRKVATMPTKFGKRSDIQGIQVLELMKKTDATDFLDGHHALVVTGSLDIQGFGNASVVTWDGSAWLPFLLTSRADGEPGAVSSFFSEYDPVFSPEGKKMARGFVILISLAIALALVFLLVVCGVLASYLRRRSEGYTPAPTMAATEKSVAMQDRLPPQDLFQQGVGRGSYSDRPPAI</sequence>
<evidence type="ECO:0000259" key="5">
    <source>
        <dbReference type="Pfam" id="PF20842"/>
    </source>
</evidence>
<dbReference type="EMBL" id="ML220117">
    <property type="protein sequence ID" value="TGZ81774.1"/>
    <property type="molecule type" value="Genomic_DNA"/>
</dbReference>
<feature type="transmembrane region" description="Helical" evidence="2">
    <location>
        <begin position="1159"/>
        <end position="1185"/>
    </location>
</feature>
<name>A0A4S2MYT9_9PEZI</name>
<dbReference type="InterPro" id="IPR048265">
    <property type="entry name" value="Rax2-like_third"/>
</dbReference>
<dbReference type="Pfam" id="PF20843">
    <property type="entry name" value="Rax2_3"/>
    <property type="match status" value="1"/>
</dbReference>
<dbReference type="Pfam" id="PF12768">
    <property type="entry name" value="Rax2"/>
    <property type="match status" value="1"/>
</dbReference>